<name>A0A367JNG2_RHIAZ</name>
<dbReference type="PROSITE" id="PS51367">
    <property type="entry name" value="THAUMATIN_2"/>
    <property type="match status" value="1"/>
</dbReference>
<feature type="chain" id="PRO_5017033278" description="Osmotin, thaumatin-like protein" evidence="2">
    <location>
        <begin position="24"/>
        <end position="231"/>
    </location>
</feature>
<dbReference type="InterPro" id="IPR001938">
    <property type="entry name" value="Thaumatin"/>
</dbReference>
<dbReference type="Pfam" id="PF00314">
    <property type="entry name" value="Thaumatin"/>
    <property type="match status" value="1"/>
</dbReference>
<feature type="disulfide bond" evidence="1">
    <location>
        <begin position="181"/>
        <end position="191"/>
    </location>
</feature>
<evidence type="ECO:0008006" key="5">
    <source>
        <dbReference type="Google" id="ProtNLM"/>
    </source>
</evidence>
<keyword evidence="2" id="KW-0732">Signal</keyword>
<keyword evidence="1" id="KW-1015">Disulfide bond</keyword>
<dbReference type="STRING" id="86630.A0A367JNG2"/>
<comment type="caution">
    <text evidence="3">The sequence shown here is derived from an EMBL/GenBank/DDBJ whole genome shotgun (WGS) entry which is preliminary data.</text>
</comment>
<dbReference type="PRINTS" id="PR00347">
    <property type="entry name" value="THAUMATIN"/>
</dbReference>
<reference evidence="3 4" key="1">
    <citation type="journal article" date="2018" name="G3 (Bethesda)">
        <title>Phylogenetic and Phylogenomic Definition of Rhizopus Species.</title>
        <authorList>
            <person name="Gryganskyi A.P."/>
            <person name="Golan J."/>
            <person name="Dolatabadi S."/>
            <person name="Mondo S."/>
            <person name="Robb S."/>
            <person name="Idnurm A."/>
            <person name="Muszewska A."/>
            <person name="Steczkiewicz K."/>
            <person name="Masonjones S."/>
            <person name="Liao H.L."/>
            <person name="Gajdeczka M.T."/>
            <person name="Anike F."/>
            <person name="Vuek A."/>
            <person name="Anishchenko I.M."/>
            <person name="Voigt K."/>
            <person name="de Hoog G.S."/>
            <person name="Smith M.E."/>
            <person name="Heitman J."/>
            <person name="Vilgalys R."/>
            <person name="Stajich J.E."/>
        </authorList>
    </citation>
    <scope>NUCLEOTIDE SEQUENCE [LARGE SCALE GENOMIC DNA]</scope>
    <source>
        <strain evidence="3 4">CBS 357.93</strain>
    </source>
</reference>
<feature type="disulfide bond" evidence="1">
    <location>
        <begin position="140"/>
        <end position="204"/>
    </location>
</feature>
<evidence type="ECO:0000313" key="3">
    <source>
        <dbReference type="EMBL" id="RCH91241.1"/>
    </source>
</evidence>
<keyword evidence="4" id="KW-1185">Reference proteome</keyword>
<dbReference type="AlphaFoldDB" id="A0A367JNG2"/>
<dbReference type="PIRSF" id="PIRSF002703">
    <property type="entry name" value="Thaumatin"/>
    <property type="match status" value="1"/>
</dbReference>
<dbReference type="EMBL" id="PJQL01001000">
    <property type="protein sequence ID" value="RCH91241.1"/>
    <property type="molecule type" value="Genomic_DNA"/>
</dbReference>
<dbReference type="OrthoDB" id="430315at2759"/>
<dbReference type="Gene3D" id="2.60.110.10">
    <property type="entry name" value="Thaumatin"/>
    <property type="match status" value="1"/>
</dbReference>
<evidence type="ECO:0000256" key="1">
    <source>
        <dbReference type="PIRSR" id="PIRSR002703-1"/>
    </source>
</evidence>
<dbReference type="InterPro" id="IPR037176">
    <property type="entry name" value="Osmotin/thaumatin-like_sf"/>
</dbReference>
<dbReference type="PANTHER" id="PTHR31048">
    <property type="entry name" value="OS03G0233200 PROTEIN"/>
    <property type="match status" value="1"/>
</dbReference>
<proteinExistence type="predicted"/>
<feature type="disulfide bond" evidence="1">
    <location>
        <begin position="36"/>
        <end position="231"/>
    </location>
</feature>
<feature type="disulfide bond" evidence="1">
    <location>
        <begin position="171"/>
        <end position="180"/>
    </location>
</feature>
<sequence length="231" mass="25021">MLTYLIPFLTLCVCMTIAAPVNSTSDQPTIIVKNQCNSTLKVGYSKDVDYFGKVVNVAAGSTYTIHPPVGWSGRVWGRESCSGDRCFDSGMGSPASLAEFHFLDSGNTFYDISFVDGYNLPMVVDPASKSKSGDTDGRMCSTPSCKKLPECPAGWETYDNDGNVSGCKSACTKFNTDEYCCTGAYNGQDLCSGNQYTKQVKDVCPDVYSYAYDDATSVFMCGTRTFTVTIC</sequence>
<organism evidence="3 4">
    <name type="scientific">Rhizopus azygosporus</name>
    <name type="common">Rhizopus microsporus var. azygosporus</name>
    <dbReference type="NCBI Taxonomy" id="86630"/>
    <lineage>
        <taxon>Eukaryota</taxon>
        <taxon>Fungi</taxon>
        <taxon>Fungi incertae sedis</taxon>
        <taxon>Mucoromycota</taxon>
        <taxon>Mucoromycotina</taxon>
        <taxon>Mucoromycetes</taxon>
        <taxon>Mucorales</taxon>
        <taxon>Mucorineae</taxon>
        <taxon>Rhizopodaceae</taxon>
        <taxon>Rhizopus</taxon>
    </lineage>
</organism>
<dbReference type="SUPFAM" id="SSF49870">
    <property type="entry name" value="Osmotin, thaumatin-like protein"/>
    <property type="match status" value="1"/>
</dbReference>
<accession>A0A367JNG2</accession>
<protein>
    <recommendedName>
        <fullName evidence="5">Osmotin, thaumatin-like protein</fullName>
    </recommendedName>
</protein>
<evidence type="ECO:0000256" key="2">
    <source>
        <dbReference type="SAM" id="SignalP"/>
    </source>
</evidence>
<dbReference type="Proteomes" id="UP000252139">
    <property type="component" value="Unassembled WGS sequence"/>
</dbReference>
<gene>
    <name evidence="3" type="ORF">CU097_012349</name>
</gene>
<feature type="signal peptide" evidence="2">
    <location>
        <begin position="1"/>
        <end position="23"/>
    </location>
</feature>
<evidence type="ECO:0000313" key="4">
    <source>
        <dbReference type="Proteomes" id="UP000252139"/>
    </source>
</evidence>
<feature type="disulfide bond" evidence="1">
    <location>
        <begin position="151"/>
        <end position="167"/>
    </location>
</feature>
<dbReference type="SMART" id="SM00205">
    <property type="entry name" value="THN"/>
    <property type="match status" value="1"/>
</dbReference>